<dbReference type="PANTHER" id="PTHR23150">
    <property type="entry name" value="SULFATASE MODIFYING FACTOR 1, 2"/>
    <property type="match status" value="1"/>
</dbReference>
<evidence type="ECO:0000259" key="1">
    <source>
        <dbReference type="Pfam" id="PF03781"/>
    </source>
</evidence>
<dbReference type="InterPro" id="IPR051043">
    <property type="entry name" value="Sulfatase_Mod_Factor_Kinase"/>
</dbReference>
<accession>A0A1G9Q7E0</accession>
<keyword evidence="3" id="KW-1185">Reference proteome</keyword>
<dbReference type="InterPro" id="IPR005532">
    <property type="entry name" value="SUMF_dom"/>
</dbReference>
<organism evidence="2 3">
    <name type="scientific">Maricaulis salignorans</name>
    <dbReference type="NCBI Taxonomy" id="144026"/>
    <lineage>
        <taxon>Bacteria</taxon>
        <taxon>Pseudomonadati</taxon>
        <taxon>Pseudomonadota</taxon>
        <taxon>Alphaproteobacteria</taxon>
        <taxon>Maricaulales</taxon>
        <taxon>Maricaulaceae</taxon>
        <taxon>Maricaulis</taxon>
    </lineage>
</organism>
<evidence type="ECO:0000313" key="3">
    <source>
        <dbReference type="Proteomes" id="UP000199759"/>
    </source>
</evidence>
<dbReference type="STRING" id="144026.SAMN04488568_104182"/>
<proteinExistence type="predicted"/>
<dbReference type="PANTHER" id="PTHR23150:SF19">
    <property type="entry name" value="FORMYLGLYCINE-GENERATING ENZYME"/>
    <property type="match status" value="1"/>
</dbReference>
<protein>
    <submittedName>
        <fullName evidence="2">Formylglycine-generating enzyme, required for sulfatase activity, contains SUMF1/FGE domain</fullName>
    </submittedName>
</protein>
<reference evidence="2 3" key="1">
    <citation type="submission" date="2016-10" db="EMBL/GenBank/DDBJ databases">
        <authorList>
            <person name="de Groot N.N."/>
        </authorList>
    </citation>
    <scope>NUCLEOTIDE SEQUENCE [LARGE SCALE GENOMIC DNA]</scope>
    <source>
        <strain evidence="2 3">DSM 16077</strain>
    </source>
</reference>
<dbReference type="Pfam" id="PF03781">
    <property type="entry name" value="FGE-sulfatase"/>
    <property type="match status" value="1"/>
</dbReference>
<feature type="domain" description="Sulfatase-modifying factor enzyme-like" evidence="1">
    <location>
        <begin position="49"/>
        <end position="301"/>
    </location>
</feature>
<dbReference type="SUPFAM" id="SSF56436">
    <property type="entry name" value="C-type lectin-like"/>
    <property type="match status" value="1"/>
</dbReference>
<dbReference type="GO" id="GO:0120147">
    <property type="term" value="F:formylglycine-generating oxidase activity"/>
    <property type="evidence" value="ECO:0007669"/>
    <property type="project" value="TreeGrafter"/>
</dbReference>
<dbReference type="Proteomes" id="UP000199759">
    <property type="component" value="Unassembled WGS sequence"/>
</dbReference>
<dbReference type="EMBL" id="FNHG01000004">
    <property type="protein sequence ID" value="SDM06671.1"/>
    <property type="molecule type" value="Genomic_DNA"/>
</dbReference>
<dbReference type="InterPro" id="IPR042095">
    <property type="entry name" value="SUMF_sf"/>
</dbReference>
<gene>
    <name evidence="2" type="ORF">SAMN04488568_104182</name>
</gene>
<sequence>MRAGSAFRVGWRLGDGMRYWESLIFLNIVMLGLTACSGSDSSALACTDCPSFVEIPAGEMMLGSEPGPDDSDGSILSRQSYSISAPFYASRYEITHSDWRACRDAGVCPESRVGLRIRFWDRFFTPDERVPITMLTMGEIQLYIGWLSARTGLNCRLPTEFEWEYMARAGSTDEFHFGPASTYRDANFDDLATCYPEVPGERCRPDPAADARDYRNWLRSVGSYSPNAWGLYDIHGNASELTSSCSTGPGSEARSVASTDCEYFVVRGGSFVSPARLSRLSSRGALAKGTLDHVWLGFRLICDAKI</sequence>
<dbReference type="AlphaFoldDB" id="A0A1G9Q7E0"/>
<dbReference type="Gene3D" id="3.90.1580.10">
    <property type="entry name" value="paralog of FGE (formylglycine-generating enzyme)"/>
    <property type="match status" value="1"/>
</dbReference>
<dbReference type="InterPro" id="IPR016187">
    <property type="entry name" value="CTDL_fold"/>
</dbReference>
<evidence type="ECO:0000313" key="2">
    <source>
        <dbReference type="EMBL" id="SDM06671.1"/>
    </source>
</evidence>
<name>A0A1G9Q7E0_9PROT</name>